<evidence type="ECO:0000313" key="2">
    <source>
        <dbReference type="EMBL" id="RLU59198.1"/>
    </source>
</evidence>
<gene>
    <name evidence="2" type="ORF">DIY07_00735</name>
    <name evidence="1" type="ORF">DQ08_00805</name>
</gene>
<dbReference type="SMR" id="A0A3L8GS41"/>
<organism evidence="2 4">
    <name type="scientific">Streptococcus iniae</name>
    <name type="common">Streptococcus shiloi</name>
    <dbReference type="NCBI Taxonomy" id="1346"/>
    <lineage>
        <taxon>Bacteria</taxon>
        <taxon>Bacillati</taxon>
        <taxon>Bacillota</taxon>
        <taxon>Bacilli</taxon>
        <taxon>Lactobacillales</taxon>
        <taxon>Streptococcaceae</taxon>
        <taxon>Streptococcus</taxon>
    </lineage>
</organism>
<dbReference type="InterPro" id="IPR028105">
    <property type="entry name" value="DUF4651"/>
</dbReference>
<name>A0A3L8GS41_STRIN</name>
<proteinExistence type="predicted"/>
<dbReference type="KEGG" id="sio:DW64_00805"/>
<evidence type="ECO:0000313" key="1">
    <source>
        <dbReference type="EMBL" id="AHY15052.1"/>
    </source>
</evidence>
<accession>A0A3L8GS41</accession>
<dbReference type="Pfam" id="PF15513">
    <property type="entry name" value="DUF4651"/>
    <property type="match status" value="1"/>
</dbReference>
<reference evidence="1 3" key="1">
    <citation type="journal article" date="2014" name="Genome Announc.">
        <title>Complete Genome Sequence of a Virulent Strain, Streptococcus iniae ISET0901, Isolated from Diseased Tilapia.</title>
        <authorList>
            <person name="Pridgeon J.W."/>
            <person name="Zhang D."/>
            <person name="Zhang L."/>
        </authorList>
    </citation>
    <scope>NUCLEOTIDE SEQUENCE [LARGE SCALE GENOMIC DNA]</scope>
    <source>
        <strain evidence="1 3">ISET0901</strain>
    </source>
</reference>
<dbReference type="KEGG" id="siz:SI82_00905"/>
<dbReference type="KEGG" id="siq:DQ08_00805"/>
<keyword evidence="3" id="KW-1185">Reference proteome</keyword>
<dbReference type="AlphaFoldDB" id="A0A3L8GS41"/>
<dbReference type="OrthoDB" id="2235810at2"/>
<dbReference type="Proteomes" id="UP000269148">
    <property type="component" value="Unassembled WGS sequence"/>
</dbReference>
<protein>
    <submittedName>
        <fullName evidence="2">DUF4651 domain-containing protein</fullName>
    </submittedName>
</protein>
<evidence type="ECO:0000313" key="4">
    <source>
        <dbReference type="Proteomes" id="UP000269148"/>
    </source>
</evidence>
<sequence>MKTRKRKQLSHLLGASALAVTALLLKEKYDDKKKERCIRDLRHFFSEMGTIDVLYFDHSGAASSHHQGGLVLSDGRCFSFTYDKGEIVYQEDML</sequence>
<dbReference type="RefSeq" id="WP_003098828.1">
    <property type="nucleotide sequence ID" value="NZ_CP010783.1"/>
</dbReference>
<dbReference type="Gene3D" id="3.10.450.400">
    <property type="entry name" value="Uncharacterised protein PF15513, DUF4651"/>
    <property type="match status" value="1"/>
</dbReference>
<evidence type="ECO:0000313" key="3">
    <source>
        <dbReference type="Proteomes" id="UP000025245"/>
    </source>
</evidence>
<reference evidence="2 4" key="2">
    <citation type="submission" date="2018-06" db="EMBL/GenBank/DDBJ databases">
        <title>Mutators as drivers of adaptation in pathogenic bacteria and a risk factor for host jumps and vaccine escape.</title>
        <authorList>
            <person name="Barnes A.C."/>
            <person name="Silayeva O."/>
        </authorList>
    </citation>
    <scope>NUCLEOTIDE SEQUENCE [LARGE SCALE GENOMIC DNA]</scope>
    <source>
        <strain evidence="2 4">QMA0445</strain>
    </source>
</reference>
<dbReference type="EMBL" id="QLQD01000010">
    <property type="protein sequence ID" value="RLU59198.1"/>
    <property type="molecule type" value="Genomic_DNA"/>
</dbReference>
<dbReference type="GeneID" id="35766566"/>
<dbReference type="Proteomes" id="UP000025245">
    <property type="component" value="Chromosome"/>
</dbReference>
<dbReference type="STRING" id="1346.BMF34_00985"/>
<dbReference type="EMBL" id="CP007586">
    <property type="protein sequence ID" value="AHY15052.1"/>
    <property type="molecule type" value="Genomic_DNA"/>
</dbReference>